<feature type="transmembrane region" description="Helical" evidence="1">
    <location>
        <begin position="399"/>
        <end position="422"/>
    </location>
</feature>
<keyword evidence="1" id="KW-0472">Membrane</keyword>
<gene>
    <name evidence="2" type="ORF">SAMN05216313_1713</name>
</gene>
<organism evidence="2 3">
    <name type="scientific">Enterocloster lavalensis</name>
    <dbReference type="NCBI Taxonomy" id="460384"/>
    <lineage>
        <taxon>Bacteria</taxon>
        <taxon>Bacillati</taxon>
        <taxon>Bacillota</taxon>
        <taxon>Clostridia</taxon>
        <taxon>Lachnospirales</taxon>
        <taxon>Lachnospiraceae</taxon>
        <taxon>Enterocloster</taxon>
    </lineage>
</organism>
<dbReference type="Proteomes" id="UP000198508">
    <property type="component" value="Unassembled WGS sequence"/>
</dbReference>
<dbReference type="AlphaFoldDB" id="A0A1I0KDQ1"/>
<sequence>MSLEGRIYQFRLTKVELAELALRLTWDSFMLGKKRYFMITAGILLIIPALGGILAIGAGLTTALLSLPFFLFQALQNLTIFFLVLTVFKFLSYFWTFSRQPVSQEMRLRLENGCLYEDNVSVVHQGSSFTAFPETPGLLLLKRELSRKSHSYLVLPKRLFAGPDEIQAFKAYLSASSPYNQPQPQAQSPDSGSCRFRFTFQLSPDDFAHVYTELMGISRCHRPLWSNGSTLLSLFFCPVLTLIMATRFIVSGDVVASLCLLGLGLFLSAFLLFSVSSIREDVYRRRMRQNRFPINGSGPWDLSFSPEMLTVRREQDSFKRSWDVYTHFYETMDTLFLLCIENKVIKQYVFIPKWTFACREEQDAFTAFCQSRGKVLEFVHIPEIEEPERIQKKARRRTILFWCALSLYLILLIVVSILSGIYQSGL</sequence>
<feature type="transmembrane region" description="Helical" evidence="1">
    <location>
        <begin position="36"/>
        <end position="58"/>
    </location>
</feature>
<accession>A0A1I0KDQ1</accession>
<feature type="transmembrane region" description="Helical" evidence="1">
    <location>
        <begin position="255"/>
        <end position="278"/>
    </location>
</feature>
<reference evidence="3" key="1">
    <citation type="submission" date="2016-10" db="EMBL/GenBank/DDBJ databases">
        <authorList>
            <person name="Varghese N."/>
            <person name="Submissions S."/>
        </authorList>
    </citation>
    <scope>NUCLEOTIDE SEQUENCE [LARGE SCALE GENOMIC DNA]</scope>
    <source>
        <strain evidence="3">NLAE-zl-G277</strain>
    </source>
</reference>
<protein>
    <submittedName>
        <fullName evidence="2">YcxB-like protein</fullName>
    </submittedName>
</protein>
<evidence type="ECO:0000313" key="3">
    <source>
        <dbReference type="Proteomes" id="UP000198508"/>
    </source>
</evidence>
<keyword evidence="3" id="KW-1185">Reference proteome</keyword>
<keyword evidence="1" id="KW-1133">Transmembrane helix</keyword>
<feature type="transmembrane region" description="Helical" evidence="1">
    <location>
        <begin position="78"/>
        <end position="97"/>
    </location>
</feature>
<evidence type="ECO:0000256" key="1">
    <source>
        <dbReference type="SAM" id="Phobius"/>
    </source>
</evidence>
<dbReference type="EMBL" id="FOIM01000071">
    <property type="protein sequence ID" value="SEU22502.1"/>
    <property type="molecule type" value="Genomic_DNA"/>
</dbReference>
<name>A0A1I0KDQ1_9FIRM</name>
<dbReference type="RefSeq" id="WP_166434661.1">
    <property type="nucleotide sequence ID" value="NZ_FOIM01000071.1"/>
</dbReference>
<evidence type="ECO:0000313" key="2">
    <source>
        <dbReference type="EMBL" id="SEU22502.1"/>
    </source>
</evidence>
<dbReference type="GeneID" id="93281260"/>
<proteinExistence type="predicted"/>
<feature type="transmembrane region" description="Helical" evidence="1">
    <location>
        <begin position="231"/>
        <end position="249"/>
    </location>
</feature>
<keyword evidence="1" id="KW-0812">Transmembrane</keyword>